<evidence type="ECO:0000313" key="3">
    <source>
        <dbReference type="Proteomes" id="UP000015453"/>
    </source>
</evidence>
<keyword evidence="3" id="KW-1185">Reference proteome</keyword>
<gene>
    <name evidence="2" type="ORF">M569_15325</name>
</gene>
<evidence type="ECO:0000313" key="2">
    <source>
        <dbReference type="EMBL" id="EPS59483.1"/>
    </source>
</evidence>
<dbReference type="InterPro" id="IPR002156">
    <property type="entry name" value="RNaseH_domain"/>
</dbReference>
<dbReference type="EMBL" id="AUSU01008333">
    <property type="protein sequence ID" value="EPS59483.1"/>
    <property type="molecule type" value="Genomic_DNA"/>
</dbReference>
<reference evidence="2 3" key="1">
    <citation type="journal article" date="2013" name="BMC Genomics">
        <title>The miniature genome of a carnivorous plant Genlisea aurea contains a low number of genes and short non-coding sequences.</title>
        <authorList>
            <person name="Leushkin E.V."/>
            <person name="Sutormin R.A."/>
            <person name="Nabieva E.R."/>
            <person name="Penin A.A."/>
            <person name="Kondrashov A.S."/>
            <person name="Logacheva M.D."/>
        </authorList>
    </citation>
    <scope>NUCLEOTIDE SEQUENCE [LARGE SCALE GENOMIC DNA]</scope>
</reference>
<sequence>MSTTAFINTYLATCATALDPEPQPLPHSPIATRRWEAPAQGNFKINTLSPSLDPEHGEYLAAKSGLEFVRFLGLQSVTLESDCLALISVVNENVWRLLKPTMLVLIDARQIMRHIY</sequence>
<dbReference type="GO" id="GO:0003676">
    <property type="term" value="F:nucleic acid binding"/>
    <property type="evidence" value="ECO:0007669"/>
    <property type="project" value="InterPro"/>
</dbReference>
<dbReference type="OrthoDB" id="1906820at2759"/>
<dbReference type="GO" id="GO:0004523">
    <property type="term" value="F:RNA-DNA hybrid ribonuclease activity"/>
    <property type="evidence" value="ECO:0007669"/>
    <property type="project" value="InterPro"/>
</dbReference>
<accession>S8D9X7</accession>
<name>S8D9X7_9LAMI</name>
<dbReference type="Pfam" id="PF13456">
    <property type="entry name" value="RVT_3"/>
    <property type="match status" value="1"/>
</dbReference>
<feature type="domain" description="RNase H type-1" evidence="1">
    <location>
        <begin position="44"/>
        <end position="113"/>
    </location>
</feature>
<organism evidence="2 3">
    <name type="scientific">Genlisea aurea</name>
    <dbReference type="NCBI Taxonomy" id="192259"/>
    <lineage>
        <taxon>Eukaryota</taxon>
        <taxon>Viridiplantae</taxon>
        <taxon>Streptophyta</taxon>
        <taxon>Embryophyta</taxon>
        <taxon>Tracheophyta</taxon>
        <taxon>Spermatophyta</taxon>
        <taxon>Magnoliopsida</taxon>
        <taxon>eudicotyledons</taxon>
        <taxon>Gunneridae</taxon>
        <taxon>Pentapetalae</taxon>
        <taxon>asterids</taxon>
        <taxon>lamiids</taxon>
        <taxon>Lamiales</taxon>
        <taxon>Lentibulariaceae</taxon>
        <taxon>Genlisea</taxon>
    </lineage>
</organism>
<dbReference type="AlphaFoldDB" id="S8D9X7"/>
<dbReference type="Proteomes" id="UP000015453">
    <property type="component" value="Unassembled WGS sequence"/>
</dbReference>
<evidence type="ECO:0000259" key="1">
    <source>
        <dbReference type="Pfam" id="PF13456"/>
    </source>
</evidence>
<protein>
    <recommendedName>
        <fullName evidence="1">RNase H type-1 domain-containing protein</fullName>
    </recommendedName>
</protein>
<proteinExistence type="predicted"/>
<comment type="caution">
    <text evidence="2">The sequence shown here is derived from an EMBL/GenBank/DDBJ whole genome shotgun (WGS) entry which is preliminary data.</text>
</comment>